<dbReference type="InterPro" id="IPR012464">
    <property type="entry name" value="DUF1676"/>
</dbReference>
<dbReference type="Proteomes" id="UP001162162">
    <property type="component" value="Unassembled WGS sequence"/>
</dbReference>
<dbReference type="PANTHER" id="PTHR21879:SF25">
    <property type="entry name" value="OSIRIS 24"/>
    <property type="match status" value="1"/>
</dbReference>
<feature type="region of interest" description="Disordered" evidence="1">
    <location>
        <begin position="1"/>
        <end position="26"/>
    </location>
</feature>
<dbReference type="AlphaFoldDB" id="A0AAV8YM34"/>
<sequence>MNSFLFLSKQGRSRRADKRNASPKMDEECHHRRRELVSLRLILILCCLSAVKSCGTEQEVRDESVLDRELKKLHEFHIVPGIEVEKVNGTTVHNDSNSENKWQNCVKKRNLESIEEYVRRKFDQYSQTHVLSVNVRETARFLLPGNQGDGKSSFLTGFGMGFLAFGLKKLLLPVFIGAQLLKSVLIAMFLPSILGGLGKIVGKGLSTFSGVSGASAGINNNNQYNQVEDFEFKDTDPYNNDLGGLNDANAEANQVNQLNSDTGTIASTNSRFGIVNQRVSYVTPPNDNYYMRKPNKKTDYKVFHKIPSSSLLLTSYDPFYSPLLSRLDAVFQQLGIGDDKSPETEKCRERLVCMMYANPAKYAPYSNLVSAQLSRELNELRKPSSDNPDILRFFRYMKAAKDGQDGEECQAHGGCPSLSAQQASPALLTTFNDINKLVLARKLN</sequence>
<gene>
    <name evidence="2" type="ORF">NQ318_017201</name>
</gene>
<dbReference type="EMBL" id="JAPWTK010000070">
    <property type="protein sequence ID" value="KAJ8952308.1"/>
    <property type="molecule type" value="Genomic_DNA"/>
</dbReference>
<dbReference type="PANTHER" id="PTHR21879">
    <property type="entry name" value="FI03362P-RELATED-RELATED"/>
    <property type="match status" value="1"/>
</dbReference>
<protein>
    <submittedName>
        <fullName evidence="2">Uncharacterized protein</fullName>
    </submittedName>
</protein>
<dbReference type="GO" id="GO:0016020">
    <property type="term" value="C:membrane"/>
    <property type="evidence" value="ECO:0007669"/>
    <property type="project" value="TreeGrafter"/>
</dbReference>
<reference evidence="2" key="1">
    <citation type="journal article" date="2023" name="Insect Mol. Biol.">
        <title>Genome sequencing provides insights into the evolution of gene families encoding plant cell wall-degrading enzymes in longhorned beetles.</title>
        <authorList>
            <person name="Shin N.R."/>
            <person name="Okamura Y."/>
            <person name="Kirsch R."/>
            <person name="Pauchet Y."/>
        </authorList>
    </citation>
    <scope>NUCLEOTIDE SEQUENCE</scope>
    <source>
        <strain evidence="2">AMC_N1</strain>
    </source>
</reference>
<dbReference type="Pfam" id="PF07898">
    <property type="entry name" value="DUF1676"/>
    <property type="match status" value="1"/>
</dbReference>
<evidence type="ECO:0000313" key="3">
    <source>
        <dbReference type="Proteomes" id="UP001162162"/>
    </source>
</evidence>
<keyword evidence="3" id="KW-1185">Reference proteome</keyword>
<organism evidence="2 3">
    <name type="scientific">Aromia moschata</name>
    <dbReference type="NCBI Taxonomy" id="1265417"/>
    <lineage>
        <taxon>Eukaryota</taxon>
        <taxon>Metazoa</taxon>
        <taxon>Ecdysozoa</taxon>
        <taxon>Arthropoda</taxon>
        <taxon>Hexapoda</taxon>
        <taxon>Insecta</taxon>
        <taxon>Pterygota</taxon>
        <taxon>Neoptera</taxon>
        <taxon>Endopterygota</taxon>
        <taxon>Coleoptera</taxon>
        <taxon>Polyphaga</taxon>
        <taxon>Cucujiformia</taxon>
        <taxon>Chrysomeloidea</taxon>
        <taxon>Cerambycidae</taxon>
        <taxon>Cerambycinae</taxon>
        <taxon>Callichromatini</taxon>
        <taxon>Aromia</taxon>
    </lineage>
</organism>
<evidence type="ECO:0000256" key="1">
    <source>
        <dbReference type="SAM" id="MobiDB-lite"/>
    </source>
</evidence>
<comment type="caution">
    <text evidence="2">The sequence shown here is derived from an EMBL/GenBank/DDBJ whole genome shotgun (WGS) entry which is preliminary data.</text>
</comment>
<name>A0AAV8YM34_9CUCU</name>
<accession>A0AAV8YM34</accession>
<proteinExistence type="predicted"/>
<evidence type="ECO:0000313" key="2">
    <source>
        <dbReference type="EMBL" id="KAJ8952308.1"/>
    </source>
</evidence>